<evidence type="ECO:0000256" key="9">
    <source>
        <dbReference type="SAM" id="MobiDB-lite"/>
    </source>
</evidence>
<proteinExistence type="predicted"/>
<comment type="caution">
    <text evidence="11">The sequence shown here is derived from an EMBL/GenBank/DDBJ whole genome shotgun (WGS) entry which is preliminary data.</text>
</comment>
<dbReference type="PROSITE" id="PS50234">
    <property type="entry name" value="VWFA"/>
    <property type="match status" value="8"/>
</dbReference>
<accession>A0A401PF81</accession>
<dbReference type="EMBL" id="BFAA01003526">
    <property type="protein sequence ID" value="GCB71765.1"/>
    <property type="molecule type" value="Genomic_DNA"/>
</dbReference>
<keyword evidence="2" id="KW-0964">Secreted</keyword>
<evidence type="ECO:0000256" key="6">
    <source>
        <dbReference type="ARBA" id="ARBA00022889"/>
    </source>
</evidence>
<keyword evidence="8" id="KW-0325">Glycoprotein</keyword>
<dbReference type="Gene3D" id="4.10.410.10">
    <property type="entry name" value="Pancreatic trypsin inhibitor Kunitz domain"/>
    <property type="match status" value="1"/>
</dbReference>
<reference evidence="11 12" key="1">
    <citation type="journal article" date="2018" name="Nat. Ecol. Evol.">
        <title>Shark genomes provide insights into elasmobranch evolution and the origin of vertebrates.</title>
        <authorList>
            <person name="Hara Y"/>
            <person name="Yamaguchi K"/>
            <person name="Onimaru K"/>
            <person name="Kadota M"/>
            <person name="Koyanagi M"/>
            <person name="Keeley SD"/>
            <person name="Tatsumi K"/>
            <person name="Tanaka K"/>
            <person name="Motone F"/>
            <person name="Kageyama Y"/>
            <person name="Nozu R"/>
            <person name="Adachi N"/>
            <person name="Nishimura O"/>
            <person name="Nakagawa R"/>
            <person name="Tanegashima C"/>
            <person name="Kiyatake I"/>
            <person name="Matsumoto R"/>
            <person name="Murakumo K"/>
            <person name="Nishida K"/>
            <person name="Terakita A"/>
            <person name="Kuratani S"/>
            <person name="Sato K"/>
            <person name="Hyodo S Kuraku.S."/>
        </authorList>
    </citation>
    <scope>NUCLEOTIDE SEQUENCE [LARGE SCALE GENOMIC DNA]</scope>
</reference>
<feature type="compositionally biased region" description="Low complexity" evidence="9">
    <location>
        <begin position="1514"/>
        <end position="1524"/>
    </location>
</feature>
<feature type="domain" description="VWFA" evidence="10">
    <location>
        <begin position="65"/>
        <end position="245"/>
    </location>
</feature>
<feature type="compositionally biased region" description="Gly residues" evidence="9">
    <location>
        <begin position="1661"/>
        <end position="1670"/>
    </location>
</feature>
<feature type="domain" description="VWFA" evidence="10">
    <location>
        <begin position="853"/>
        <end position="1032"/>
    </location>
</feature>
<evidence type="ECO:0000256" key="2">
    <source>
        <dbReference type="ARBA" id="ARBA00022525"/>
    </source>
</evidence>
<dbReference type="InterPro" id="IPR036880">
    <property type="entry name" value="Kunitz_BPTI_sf"/>
</dbReference>
<evidence type="ECO:0000256" key="4">
    <source>
        <dbReference type="ARBA" id="ARBA00022729"/>
    </source>
</evidence>
<evidence type="ECO:0000259" key="10">
    <source>
        <dbReference type="PROSITE" id="PS50234"/>
    </source>
</evidence>
<dbReference type="Proteomes" id="UP000288216">
    <property type="component" value="Unassembled WGS sequence"/>
</dbReference>
<dbReference type="GO" id="GO:0004867">
    <property type="term" value="F:serine-type endopeptidase inhibitor activity"/>
    <property type="evidence" value="ECO:0007669"/>
    <property type="project" value="InterPro"/>
</dbReference>
<keyword evidence="12" id="KW-1185">Reference proteome</keyword>
<dbReference type="CDD" id="cd01472">
    <property type="entry name" value="vWA_collagen"/>
    <property type="match status" value="3"/>
</dbReference>
<feature type="compositionally biased region" description="Gly residues" evidence="9">
    <location>
        <begin position="1525"/>
        <end position="1534"/>
    </location>
</feature>
<comment type="subcellular location">
    <subcellularLocation>
        <location evidence="1">Secreted</location>
        <location evidence="1">Extracellular space</location>
        <location evidence="1">Extracellular matrix</location>
    </subcellularLocation>
</comment>
<feature type="domain" description="VWFA" evidence="10">
    <location>
        <begin position="1979"/>
        <end position="2175"/>
    </location>
</feature>
<organism evidence="11 12">
    <name type="scientific">Scyliorhinus torazame</name>
    <name type="common">Cloudy catshark</name>
    <name type="synonym">Catulus torazame</name>
    <dbReference type="NCBI Taxonomy" id="75743"/>
    <lineage>
        <taxon>Eukaryota</taxon>
        <taxon>Metazoa</taxon>
        <taxon>Chordata</taxon>
        <taxon>Craniata</taxon>
        <taxon>Vertebrata</taxon>
        <taxon>Chondrichthyes</taxon>
        <taxon>Elasmobranchii</taxon>
        <taxon>Galeomorphii</taxon>
        <taxon>Galeoidea</taxon>
        <taxon>Carcharhiniformes</taxon>
        <taxon>Scyliorhinidae</taxon>
        <taxon>Scyliorhinus</taxon>
    </lineage>
</organism>
<keyword evidence="6" id="KW-0130">Cell adhesion</keyword>
<evidence type="ECO:0000256" key="3">
    <source>
        <dbReference type="ARBA" id="ARBA00022530"/>
    </source>
</evidence>
<dbReference type="SUPFAM" id="SSF53300">
    <property type="entry name" value="vWA-like"/>
    <property type="match status" value="9"/>
</dbReference>
<feature type="domain" description="VWFA" evidence="10">
    <location>
        <begin position="1775"/>
        <end position="1918"/>
    </location>
</feature>
<evidence type="ECO:0000256" key="1">
    <source>
        <dbReference type="ARBA" id="ARBA00004498"/>
    </source>
</evidence>
<dbReference type="OrthoDB" id="6132182at2759"/>
<feature type="region of interest" description="Disordered" evidence="9">
    <location>
        <begin position="1501"/>
        <end position="1753"/>
    </location>
</feature>
<evidence type="ECO:0000256" key="8">
    <source>
        <dbReference type="ARBA" id="ARBA00023180"/>
    </source>
</evidence>
<dbReference type="PANTHER" id="PTHR24020">
    <property type="entry name" value="COLLAGEN ALPHA"/>
    <property type="match status" value="1"/>
</dbReference>
<dbReference type="GO" id="GO:0005581">
    <property type="term" value="C:collagen trimer"/>
    <property type="evidence" value="ECO:0007669"/>
    <property type="project" value="UniProtKB-KW"/>
</dbReference>
<keyword evidence="5" id="KW-0677">Repeat</keyword>
<evidence type="ECO:0000256" key="5">
    <source>
        <dbReference type="ARBA" id="ARBA00022737"/>
    </source>
</evidence>
<gene>
    <name evidence="11" type="ORF">scyTo_0008918</name>
</gene>
<dbReference type="FunFam" id="3.40.50.410:FF:000004">
    <property type="entry name" value="collagen alpha-6(VI) chain"/>
    <property type="match status" value="2"/>
</dbReference>
<evidence type="ECO:0000256" key="7">
    <source>
        <dbReference type="ARBA" id="ARBA00023119"/>
    </source>
</evidence>
<dbReference type="Pfam" id="PF01391">
    <property type="entry name" value="Collagen"/>
    <property type="match status" value="2"/>
</dbReference>
<feature type="domain" description="VWFA" evidence="10">
    <location>
        <begin position="478"/>
        <end position="653"/>
    </location>
</feature>
<dbReference type="InterPro" id="IPR036465">
    <property type="entry name" value="vWFA_dom_sf"/>
</dbReference>
<dbReference type="FunFam" id="3.40.50.410:FF:000003">
    <property type="entry name" value="Collagen type VI alpha 3 chain"/>
    <property type="match status" value="3"/>
</dbReference>
<evidence type="ECO:0000313" key="12">
    <source>
        <dbReference type="Proteomes" id="UP000288216"/>
    </source>
</evidence>
<dbReference type="PANTHER" id="PTHR24020:SF86">
    <property type="entry name" value="COLLAGEN, TYPE VI, ALPHA 4"/>
    <property type="match status" value="1"/>
</dbReference>
<dbReference type="InterPro" id="IPR002035">
    <property type="entry name" value="VWF_A"/>
</dbReference>
<feature type="compositionally biased region" description="Low complexity" evidence="9">
    <location>
        <begin position="1611"/>
        <end position="1621"/>
    </location>
</feature>
<keyword evidence="7" id="KW-0176">Collagen</keyword>
<dbReference type="Pfam" id="PF00092">
    <property type="entry name" value="VWA"/>
    <property type="match status" value="8"/>
</dbReference>
<dbReference type="CDD" id="cd01450">
    <property type="entry name" value="vWFA_subfamily_ECM"/>
    <property type="match status" value="2"/>
</dbReference>
<dbReference type="Gene3D" id="3.40.50.410">
    <property type="entry name" value="von Willebrand factor, type A domain"/>
    <property type="match status" value="8"/>
</dbReference>
<dbReference type="STRING" id="75743.A0A401PF81"/>
<feature type="domain" description="VWFA" evidence="10">
    <location>
        <begin position="1047"/>
        <end position="1218"/>
    </location>
</feature>
<name>A0A401PF81_SCYTO</name>
<keyword evidence="4" id="KW-0732">Signal</keyword>
<protein>
    <recommendedName>
        <fullName evidence="10">VWFA domain-containing protein</fullName>
    </recommendedName>
</protein>
<dbReference type="OMA" id="ARECCGV"/>
<sequence>MTFGIDRDTAIRLKRPWAAGDPLVCSQQKTSWNPLIMGRLEVTAMLFLLTANVYVTNAQPEPYSDVVFLVDGSRQVGHAGFRHIRNFILQIVDQLDVKANGYRIGLAQFNKEPKVEFLLNKFQTKEEVKNYLQNDFTFRPGPVLRTGRAITFLQNTFFKKSAGSRKDVKVPQIAIIVTSASSQDKVEKAAKALKDENVDVISVGIGKGIRKDLAAMAFLPNYPFVVKVEDFAELVQSATGLSTTIKTITQKKYVVEGIKVPPVCVAASLVDFVFLVAGSDKTGVTNFKRIGEFLSNFIKVFHIGPENVRIGLVQYSTFPTQEFHFTTYQTKDDIIQHIANMRFKGGKTNTGAAINFLRNNYFMPERNTKRGGIPQIAIVITDGNSDDDIKKSASALRRLGVTVFAIGTQNSSLTELESIATYPAQKYVSIKNLEDFSGIPSTRTFAKKICIEIVKRLDHTPGRMDQLGQGCTDTDEADIYFLIDGSGNVDPEDFTDMKNFMLDIVQVFRIGKDKVRIGVVQYGSTTQKEFDISKYATENEIVDAIKRIKLVGGGVSKAGLAITNMKAIFKEADETRKHRPRRFLIIITDGKSQDDVSAPASELGIQGIEIYAVGVGKAEYIQLQQMTGKIERTFHTENYDALTEIKYRVIREMCTKEACSKVNVADIIFVVDGSSSINPPDFKRVKLFMEILINKTEIGKTRMQYGVVIFSTPVNLVFQLDQYDDKVQLLKAVDNIEQFGGDTNTGEALGFAINYFDPSKGGRPEERQFLIVITDGEASDHVSKPAEAVRNKNITILAIGIKEANYEQLLDIAGSHDYVYQVDSFEALNELEKSISFEVCSPIDECKRIEVADIVFVMDGSDSITAVQFETMKDFIMIMVNRSEVDMDNVRFGAIVYGNNPQTIFQLDQFTSKAEMRNVVLGLQKTTRGSRYTAKALKQAQTLLTTENGGRLQTKLQVPQFVILITNGPATDSNDIPPIAEALRNDGVDVYAMAVKGANKPELVEITKSEANYYASGDFNYLNTLSMTISQLLCTKTKPECRLQKADIVFLLDGSGVVNDSEFQLMKEGLIDFVKMFNVGPDDFQFALVQYGKTQRVEFNLSSSDSHEMLGKNIETVTQLKGETATGAALTFVNKLFQRLDGSRRSEKVPQYLLVIASGSSVDSVVSAATELGKQSIQIFALGIKHIKNSELLQITGSPGRKLFIKDIKDLTKVKRRIVRVICIPPPLPKEDPACTIDIAVGFDVSRRTGSRNIFASQPKLQAKLHSILHEISTIHNITCASAAKLNIRVGYHVKSSTGQPIFETEFEEYSSDIINKLLAIQTDAKIDLSAENLKSFPGVFSESEATAKVLVLFTDGFDDTATLLKQYSKELSDKGINRIITVALENADDVDAIQYVDVGTGFGYKQQLSIEMDDIENALVKQISGAMETKCCQALCTCLGEPGLLGLQGIKGLRGHPGVKGFQGYLGEEGGLGERGPPGYNGTLGDNGCSGARGFMGRRGYRGEKGGGGDNGIDGIIGEQGEYGLSGPGGEKGLIGKPGEPGTSSNVEGPKGERGNAGQVGNAGKSGNPGKHGDVGDLGEAGERGQLGAQGAKGRDGVQGPRGDPGIRGQQGSPSSSGAPGRKGELGARGQQGQTGEPGHPGINGERGYIGRSGEPGNPGDKGVGGIAGLRGIMGTDGKIGFGVRGVKGRKGGRGNPGNSGPQGDDGEPGVPGNEGQRGIRGRRGVSGPSGDPGDAGMIGYRGERGEKGPPGQALETLVVHKVKREECPAYPTELVFGLDRSSDVTLPIFERMKGIVIKFLEDINVAESNCPSGARVAVLTYDNEARSFIRFSAFKKKHLLLKEIEGLRYERSTNKRNIGTAMQFVARNTFKRFRNGILVKKIAVLITNGGSQDTKGITTAATQLIHSGITPVIISFKNIPEVDRAIQNTVIVLPKQQQRSQELLNRIYLCTLCYDECSPDDQCPRPSLPLPIPVNLDIAFVVDDLQETETSEVQHFLNSMLNQFISSPEPKASDLHPRVALVQHRPGSIPRYGKDPFNLEFGVLDYTAKTLKKRHIQDSFSQLEGSSGIGNTIEWSLKNFFSNLTNQQTYKVIFTIFSGETSIDERKLLEISREAKCKGFIILALTLGEVTNVTVLEEFVSFPFDQHLLHLDRALESEMEYAQRFAVAFLKNLATGINNYPPPSLKRECEGINSHNTKEPETFPDMAVNIRQDFAEQKDDTNIYDECALNPNQGTCYNYSLKWYFERTLRICKRFWVGYVVICILLCIFEPSVNDACGTGLEE</sequence>
<feature type="domain" description="VWFA" evidence="10">
    <location>
        <begin position="666"/>
        <end position="835"/>
    </location>
</feature>
<dbReference type="SMART" id="SM00327">
    <property type="entry name" value="VWA"/>
    <property type="match status" value="9"/>
</dbReference>
<dbReference type="InterPro" id="IPR050525">
    <property type="entry name" value="ECM_Assembly_Org"/>
</dbReference>
<dbReference type="GO" id="GO:0007155">
    <property type="term" value="P:cell adhesion"/>
    <property type="evidence" value="ECO:0007669"/>
    <property type="project" value="UniProtKB-KW"/>
</dbReference>
<feature type="domain" description="VWFA" evidence="10">
    <location>
        <begin position="271"/>
        <end position="449"/>
    </location>
</feature>
<dbReference type="PRINTS" id="PR00453">
    <property type="entry name" value="VWFADOMAIN"/>
</dbReference>
<dbReference type="InterPro" id="IPR008160">
    <property type="entry name" value="Collagen"/>
</dbReference>
<evidence type="ECO:0000313" key="11">
    <source>
        <dbReference type="EMBL" id="GCB71765.1"/>
    </source>
</evidence>
<keyword evidence="3" id="KW-0272">Extracellular matrix</keyword>